<dbReference type="Proteomes" id="UP000264353">
    <property type="component" value="Chromosome A4"/>
</dbReference>
<proteinExistence type="predicted"/>
<protein>
    <submittedName>
        <fullName evidence="1">Uncharacterized protein</fullName>
    </submittedName>
</protein>
<evidence type="ECO:0000313" key="1">
    <source>
        <dbReference type="EMBL" id="RID65573.1"/>
    </source>
</evidence>
<organism evidence="1 2">
    <name type="scientific">Brassica campestris</name>
    <name type="common">Field mustard</name>
    <dbReference type="NCBI Taxonomy" id="3711"/>
    <lineage>
        <taxon>Eukaryota</taxon>
        <taxon>Viridiplantae</taxon>
        <taxon>Streptophyta</taxon>
        <taxon>Embryophyta</taxon>
        <taxon>Tracheophyta</taxon>
        <taxon>Spermatophyta</taxon>
        <taxon>Magnoliopsida</taxon>
        <taxon>eudicotyledons</taxon>
        <taxon>Gunneridae</taxon>
        <taxon>Pentapetalae</taxon>
        <taxon>rosids</taxon>
        <taxon>malvids</taxon>
        <taxon>Brassicales</taxon>
        <taxon>Brassicaceae</taxon>
        <taxon>Brassiceae</taxon>
        <taxon>Brassica</taxon>
    </lineage>
</organism>
<name>A0A397ZSE8_BRACM</name>
<sequence>MIFRFTLGFLTDEQGWLSYWDTCGCALLLALAEALEGFVHSLHKVITNLLDIKLKGLPFWISHISGCFSPYSWLFLHTIKLIKIIQRIFKRSLRVRISLRLLLVTFP</sequence>
<reference evidence="1 2" key="1">
    <citation type="submission" date="2018-06" db="EMBL/GenBank/DDBJ databases">
        <title>WGS assembly of Brassica rapa FPsc.</title>
        <authorList>
            <person name="Bowman J."/>
            <person name="Kohchi T."/>
            <person name="Yamato K."/>
            <person name="Jenkins J."/>
            <person name="Shu S."/>
            <person name="Ishizaki K."/>
            <person name="Yamaoka S."/>
            <person name="Nishihama R."/>
            <person name="Nakamura Y."/>
            <person name="Berger F."/>
            <person name="Adam C."/>
            <person name="Aki S."/>
            <person name="Althoff F."/>
            <person name="Araki T."/>
            <person name="Arteaga-Vazquez M."/>
            <person name="Balasubrmanian S."/>
            <person name="Bauer D."/>
            <person name="Boehm C."/>
            <person name="Briginshaw L."/>
            <person name="Caballero-Perez J."/>
            <person name="Catarino B."/>
            <person name="Chen F."/>
            <person name="Chiyoda S."/>
            <person name="Chovatia M."/>
            <person name="Davies K."/>
            <person name="Delmans M."/>
            <person name="Demura T."/>
            <person name="Dierschke T."/>
            <person name="Dolan L."/>
            <person name="Dorantes-Acosta A."/>
            <person name="Eklund D."/>
            <person name="Florent S."/>
            <person name="Flores-Sandoval E."/>
            <person name="Fujiyama A."/>
            <person name="Fukuzawa H."/>
            <person name="Galik B."/>
            <person name="Grimanelli D."/>
            <person name="Grimwood J."/>
            <person name="Grossniklaus U."/>
            <person name="Hamada T."/>
            <person name="Haseloff J."/>
            <person name="Hetherington A."/>
            <person name="Higo A."/>
            <person name="Hirakawa Y."/>
            <person name="Hundley H."/>
            <person name="Ikeda Y."/>
            <person name="Inoue K."/>
            <person name="Inoue S."/>
            <person name="Ishida S."/>
            <person name="Jia Q."/>
            <person name="Kakita M."/>
            <person name="Kanazawa T."/>
            <person name="Kawai Y."/>
            <person name="Kawashima T."/>
            <person name="Kennedy M."/>
            <person name="Kinose K."/>
            <person name="Kinoshita T."/>
            <person name="Kohara Y."/>
            <person name="Koide E."/>
            <person name="Komatsu K."/>
            <person name="Kopischke S."/>
            <person name="Kubo M."/>
            <person name="Kyozuka J."/>
            <person name="Lagercrantz U."/>
            <person name="Lin S."/>
            <person name="Lindquist E."/>
            <person name="Lipzen A."/>
            <person name="Lu C."/>
            <person name="Luna E."/>
            <person name="Martienssen R."/>
            <person name="Minamino N."/>
            <person name="Mizutani M."/>
            <person name="Mizutani M."/>
            <person name="Mochizuki N."/>
            <person name="Monte I."/>
            <person name="Mosher R."/>
            <person name="Nagasaki H."/>
            <person name="Nakagami H."/>
            <person name="Naramoto S."/>
            <person name="Nishitani K."/>
            <person name="Ohtani M."/>
            <person name="Okamoto T."/>
            <person name="Okumura M."/>
            <person name="Phillips J."/>
            <person name="Pollak B."/>
            <person name="Reinders A."/>
            <person name="Roevekamp M."/>
            <person name="Sano R."/>
            <person name="Sawa S."/>
            <person name="Schmid M."/>
            <person name="Shirakawa M."/>
            <person name="Solano R."/>
            <person name="Spunde A."/>
            <person name="Suetsugu N."/>
            <person name="Sugano S."/>
            <person name="Sugiyama A."/>
            <person name="Sun R."/>
            <person name="Suzuki Y."/>
            <person name="Takenaka M."/>
            <person name="Takezawa D."/>
            <person name="Tomogane H."/>
            <person name="Tsuzuki M."/>
            <person name="Ueda T."/>
            <person name="Umeda M."/>
            <person name="Ward J."/>
            <person name="Watanabe Y."/>
            <person name="Yazaki K."/>
            <person name="Yokoyama R."/>
            <person name="Yoshitake Y."/>
            <person name="Yotsui I."/>
            <person name="Zachgo S."/>
            <person name="Schmutz J."/>
        </authorList>
    </citation>
    <scope>NUCLEOTIDE SEQUENCE [LARGE SCALE GENOMIC DNA]</scope>
    <source>
        <strain evidence="2">cv. B-3</strain>
    </source>
</reference>
<dbReference type="EMBL" id="CM010631">
    <property type="protein sequence ID" value="RID65573.1"/>
    <property type="molecule type" value="Genomic_DNA"/>
</dbReference>
<accession>A0A397ZSE8</accession>
<dbReference type="AlphaFoldDB" id="A0A397ZSE8"/>
<gene>
    <name evidence="1" type="ORF">BRARA_D00759</name>
</gene>
<evidence type="ECO:0000313" key="2">
    <source>
        <dbReference type="Proteomes" id="UP000264353"/>
    </source>
</evidence>